<dbReference type="SUPFAM" id="SSF103473">
    <property type="entry name" value="MFS general substrate transporter"/>
    <property type="match status" value="1"/>
</dbReference>
<feature type="transmembrane region" description="Helical" evidence="6">
    <location>
        <begin position="402"/>
        <end position="425"/>
    </location>
</feature>
<dbReference type="InterPro" id="IPR036259">
    <property type="entry name" value="MFS_trans_sf"/>
</dbReference>
<dbReference type="Proteomes" id="UP000813461">
    <property type="component" value="Unassembled WGS sequence"/>
</dbReference>
<feature type="transmembrane region" description="Helical" evidence="6">
    <location>
        <begin position="233"/>
        <end position="251"/>
    </location>
</feature>
<proteinExistence type="predicted"/>
<dbReference type="InterPro" id="IPR011701">
    <property type="entry name" value="MFS"/>
</dbReference>
<keyword evidence="2 6" id="KW-0812">Transmembrane</keyword>
<reference evidence="8" key="1">
    <citation type="journal article" date="2021" name="Nat. Commun.">
        <title>Genetic determinants of endophytism in the Arabidopsis root mycobiome.</title>
        <authorList>
            <person name="Mesny F."/>
            <person name="Miyauchi S."/>
            <person name="Thiergart T."/>
            <person name="Pickel B."/>
            <person name="Atanasova L."/>
            <person name="Karlsson M."/>
            <person name="Huettel B."/>
            <person name="Barry K.W."/>
            <person name="Haridas S."/>
            <person name="Chen C."/>
            <person name="Bauer D."/>
            <person name="Andreopoulos W."/>
            <person name="Pangilinan J."/>
            <person name="LaButti K."/>
            <person name="Riley R."/>
            <person name="Lipzen A."/>
            <person name="Clum A."/>
            <person name="Drula E."/>
            <person name="Henrissat B."/>
            <person name="Kohler A."/>
            <person name="Grigoriev I.V."/>
            <person name="Martin F.M."/>
            <person name="Hacquard S."/>
        </authorList>
    </citation>
    <scope>NUCLEOTIDE SEQUENCE</scope>
    <source>
        <strain evidence="8">MPI-SDFR-AT-0120</strain>
    </source>
</reference>
<dbReference type="EMBL" id="JAGMVJ010000001">
    <property type="protein sequence ID" value="KAH7095543.1"/>
    <property type="molecule type" value="Genomic_DNA"/>
</dbReference>
<keyword evidence="9" id="KW-1185">Reference proteome</keyword>
<feature type="transmembrane region" description="Helical" evidence="6">
    <location>
        <begin position="445"/>
        <end position="465"/>
    </location>
</feature>
<evidence type="ECO:0000256" key="1">
    <source>
        <dbReference type="ARBA" id="ARBA00004141"/>
    </source>
</evidence>
<dbReference type="AlphaFoldDB" id="A0A8K0W543"/>
<feature type="transmembrane region" description="Helical" evidence="6">
    <location>
        <begin position="105"/>
        <end position="130"/>
    </location>
</feature>
<evidence type="ECO:0000313" key="8">
    <source>
        <dbReference type="EMBL" id="KAH7095543.1"/>
    </source>
</evidence>
<feature type="transmembrane region" description="Helical" evidence="6">
    <location>
        <begin position="197"/>
        <end position="221"/>
    </location>
</feature>
<feature type="transmembrane region" description="Helical" evidence="6">
    <location>
        <begin position="510"/>
        <end position="533"/>
    </location>
</feature>
<feature type="transmembrane region" description="Helical" evidence="6">
    <location>
        <begin position="142"/>
        <end position="162"/>
    </location>
</feature>
<dbReference type="GO" id="GO:0022857">
    <property type="term" value="F:transmembrane transporter activity"/>
    <property type="evidence" value="ECO:0007669"/>
    <property type="project" value="InterPro"/>
</dbReference>
<evidence type="ECO:0000256" key="4">
    <source>
        <dbReference type="ARBA" id="ARBA00023136"/>
    </source>
</evidence>
<dbReference type="GO" id="GO:0005886">
    <property type="term" value="C:plasma membrane"/>
    <property type="evidence" value="ECO:0007669"/>
    <property type="project" value="TreeGrafter"/>
</dbReference>
<dbReference type="PANTHER" id="PTHR23502">
    <property type="entry name" value="MAJOR FACILITATOR SUPERFAMILY"/>
    <property type="match status" value="1"/>
</dbReference>
<feature type="region of interest" description="Disordered" evidence="5">
    <location>
        <begin position="1"/>
        <end position="21"/>
    </location>
</feature>
<evidence type="ECO:0000256" key="6">
    <source>
        <dbReference type="SAM" id="Phobius"/>
    </source>
</evidence>
<evidence type="ECO:0000256" key="5">
    <source>
        <dbReference type="SAM" id="MobiDB-lite"/>
    </source>
</evidence>
<feature type="transmembrane region" description="Helical" evidence="6">
    <location>
        <begin position="351"/>
        <end position="382"/>
    </location>
</feature>
<dbReference type="OrthoDB" id="268400at2759"/>
<gene>
    <name evidence="8" type="ORF">FB567DRAFT_32047</name>
</gene>
<accession>A0A8K0W543</accession>
<keyword evidence="4 6" id="KW-0472">Membrane</keyword>
<feature type="domain" description="Major facilitator superfamily (MFS) profile" evidence="7">
    <location>
        <begin position="102"/>
        <end position="563"/>
    </location>
</feature>
<dbReference type="InterPro" id="IPR020846">
    <property type="entry name" value="MFS_dom"/>
</dbReference>
<comment type="caution">
    <text evidence="8">The sequence shown here is derived from an EMBL/GenBank/DDBJ whole genome shotgun (WGS) entry which is preliminary data.</text>
</comment>
<organism evidence="8 9">
    <name type="scientific">Paraphoma chrysanthemicola</name>
    <dbReference type="NCBI Taxonomy" id="798071"/>
    <lineage>
        <taxon>Eukaryota</taxon>
        <taxon>Fungi</taxon>
        <taxon>Dikarya</taxon>
        <taxon>Ascomycota</taxon>
        <taxon>Pezizomycotina</taxon>
        <taxon>Dothideomycetes</taxon>
        <taxon>Pleosporomycetidae</taxon>
        <taxon>Pleosporales</taxon>
        <taxon>Pleosporineae</taxon>
        <taxon>Phaeosphaeriaceae</taxon>
        <taxon>Paraphoma</taxon>
    </lineage>
</organism>
<dbReference type="Pfam" id="PF07690">
    <property type="entry name" value="MFS_1"/>
    <property type="match status" value="1"/>
</dbReference>
<protein>
    <submittedName>
        <fullName evidence="8">Major facilitator superfamily domain-containing protein</fullName>
    </submittedName>
</protein>
<evidence type="ECO:0000259" key="7">
    <source>
        <dbReference type="PROSITE" id="PS50850"/>
    </source>
</evidence>
<feature type="transmembrane region" description="Helical" evidence="6">
    <location>
        <begin position="477"/>
        <end position="498"/>
    </location>
</feature>
<dbReference type="Gene3D" id="1.20.1250.20">
    <property type="entry name" value="MFS general substrate transporter like domains"/>
    <property type="match status" value="1"/>
</dbReference>
<dbReference type="PANTHER" id="PTHR23502:SF47">
    <property type="entry name" value="MAJOR FACILITATOR SUPERFAMILY (MFS) PROFILE DOMAIN-CONTAINING PROTEIN-RELATED"/>
    <property type="match status" value="1"/>
</dbReference>
<evidence type="ECO:0000256" key="2">
    <source>
        <dbReference type="ARBA" id="ARBA00022692"/>
    </source>
</evidence>
<feature type="transmembrane region" description="Helical" evidence="6">
    <location>
        <begin position="174"/>
        <end position="191"/>
    </location>
</feature>
<feature type="transmembrane region" description="Helical" evidence="6">
    <location>
        <begin position="539"/>
        <end position="562"/>
    </location>
</feature>
<dbReference type="PROSITE" id="PS50850">
    <property type="entry name" value="MFS"/>
    <property type="match status" value="1"/>
</dbReference>
<comment type="subcellular location">
    <subcellularLocation>
        <location evidence="1">Membrane</location>
        <topology evidence="1">Multi-pass membrane protein</topology>
    </subcellularLocation>
</comment>
<keyword evidence="3 6" id="KW-1133">Transmembrane helix</keyword>
<evidence type="ECO:0000313" key="9">
    <source>
        <dbReference type="Proteomes" id="UP000813461"/>
    </source>
</evidence>
<feature type="transmembrane region" description="Helical" evidence="6">
    <location>
        <begin position="263"/>
        <end position="283"/>
    </location>
</feature>
<evidence type="ECO:0000256" key="3">
    <source>
        <dbReference type="ARBA" id="ARBA00022989"/>
    </source>
</evidence>
<sequence>MATSPTSFNGLYPDGELARPPRALPLRKPSVISHHDEIDAGDEILPFSTSDELPLATTQSRKRESYNMSGSVFLITSMGQTLKLPIPSESPADPLGWGKWKRAGAFLAVFWFSAVSLTVAQAMSVLLGAIAEDFVADNLGPWHLETLVTAPTLFMAIGAFLWVPLSIGVGRRPAFLLASLVMMLATIGAGYASTFHQLLACSCFHGLGEGFALSTAMLIVIDLTFVGDRPSTMACLWAVAGFFGTTFVAIIPYMSDQGRQWRLFYHIWSAPTTIAFLLVFFLFPETYFKRPTVAFDGLIVMQSATEKLTVFKDVEAESEIYRDLPQPPKTDDWLGKYSFSRSPFASWTSMGWCYVQIALCIVNPLIFWVFIAAGVNFAGMLFIGSTHGRILSAPPYNLSTALITPVNLSCAIGGLLAWPIGIPPVNAVLDRLAKRNRGVREAEHFLVLFVLPVITGAMSTLLYGLAVHYKLHYVSYYFAYGLNGFSWVALAIGMTLWATEAFPRWAAPALAVLSGGVYLIGFCMSFALMPWIAAHGYKLVGIELTVLQIVGGLVAVPVAFWGKSARQVITGRWGNERSGALRPL</sequence>
<name>A0A8K0W543_9PLEO</name>